<dbReference type="RefSeq" id="XP_039130337.1">
    <property type="nucleotide sequence ID" value="XM_039274403.1"/>
</dbReference>
<reference evidence="6" key="1">
    <citation type="submission" date="2025-08" db="UniProtKB">
        <authorList>
            <consortium name="RefSeq"/>
        </authorList>
    </citation>
    <scope>IDENTIFICATION</scope>
</reference>
<dbReference type="AlphaFoldDB" id="A0AB40BS89"/>
<sequence length="133" mass="14346">MAVHTVFIIQAALLLIFSTKTHSQNAPILINCPTTANYTKPSPFATNLALLLTNLTATAANSPTLFSTSFIGSTYGLAQCRPDASSSDCTTCLNPLRFLLLLLLPLRPLRRHPLRPLPSPLLPPPLLLSSGQR</sequence>
<dbReference type="Proteomes" id="UP001515500">
    <property type="component" value="Chromosome 8"/>
</dbReference>
<dbReference type="PANTHER" id="PTHR32099">
    <property type="entry name" value="CYSTEINE-RICH REPEAT SECRETORY PROTEIN"/>
    <property type="match status" value="1"/>
</dbReference>
<dbReference type="GeneID" id="120266740"/>
<keyword evidence="5" id="KW-1185">Reference proteome</keyword>
<evidence type="ECO:0000259" key="4">
    <source>
        <dbReference type="PROSITE" id="PS51473"/>
    </source>
</evidence>
<dbReference type="InterPro" id="IPR002902">
    <property type="entry name" value="GNK2"/>
</dbReference>
<evidence type="ECO:0000256" key="1">
    <source>
        <dbReference type="ARBA" id="ARBA00022729"/>
    </source>
</evidence>
<evidence type="ECO:0000256" key="3">
    <source>
        <dbReference type="SAM" id="SignalP"/>
    </source>
</evidence>
<evidence type="ECO:0000256" key="2">
    <source>
        <dbReference type="ARBA" id="ARBA00022737"/>
    </source>
</evidence>
<feature type="signal peptide" evidence="3">
    <location>
        <begin position="1"/>
        <end position="23"/>
    </location>
</feature>
<keyword evidence="1 3" id="KW-0732">Signal</keyword>
<evidence type="ECO:0000313" key="6">
    <source>
        <dbReference type="RefSeq" id="XP_039130337.1"/>
    </source>
</evidence>
<keyword evidence="2" id="KW-0677">Repeat</keyword>
<feature type="chain" id="PRO_5044332880" evidence="3">
    <location>
        <begin position="24"/>
        <end position="133"/>
    </location>
</feature>
<proteinExistence type="predicted"/>
<dbReference type="Gene3D" id="3.30.430.20">
    <property type="entry name" value="Gnk2 domain, C-X8-C-X2-C motif"/>
    <property type="match status" value="1"/>
</dbReference>
<gene>
    <name evidence="6" type="primary">LOC120266740</name>
</gene>
<dbReference type="PROSITE" id="PS51473">
    <property type="entry name" value="GNK2"/>
    <property type="match status" value="1"/>
</dbReference>
<accession>A0AB40BS89</accession>
<feature type="domain" description="Gnk2-homologous" evidence="4">
    <location>
        <begin position="26"/>
        <end position="126"/>
    </location>
</feature>
<dbReference type="InterPro" id="IPR038408">
    <property type="entry name" value="GNK2_sf"/>
</dbReference>
<protein>
    <submittedName>
        <fullName evidence="6">Antifungal protein ginkbilobin-2-like</fullName>
    </submittedName>
</protein>
<organism evidence="5 6">
    <name type="scientific">Dioscorea cayennensis subsp. rotundata</name>
    <name type="common">White Guinea yam</name>
    <name type="synonym">Dioscorea rotundata</name>
    <dbReference type="NCBI Taxonomy" id="55577"/>
    <lineage>
        <taxon>Eukaryota</taxon>
        <taxon>Viridiplantae</taxon>
        <taxon>Streptophyta</taxon>
        <taxon>Embryophyta</taxon>
        <taxon>Tracheophyta</taxon>
        <taxon>Spermatophyta</taxon>
        <taxon>Magnoliopsida</taxon>
        <taxon>Liliopsida</taxon>
        <taxon>Dioscoreales</taxon>
        <taxon>Dioscoreaceae</taxon>
        <taxon>Dioscorea</taxon>
    </lineage>
</organism>
<dbReference type="Pfam" id="PF01657">
    <property type="entry name" value="Stress-antifung"/>
    <property type="match status" value="1"/>
</dbReference>
<evidence type="ECO:0000313" key="5">
    <source>
        <dbReference type="Proteomes" id="UP001515500"/>
    </source>
</evidence>
<dbReference type="PANTHER" id="PTHR32099:SF42">
    <property type="entry name" value="CYSTEINE-RICH RECEPTOR-LIKE PROTEIN KINASE 9-RELATED"/>
    <property type="match status" value="1"/>
</dbReference>
<name>A0AB40BS89_DIOCR</name>